<dbReference type="Proteomes" id="UP000887561">
    <property type="component" value="Unplaced"/>
</dbReference>
<evidence type="ECO:0000313" key="5">
    <source>
        <dbReference type="Proteomes" id="UP000887561"/>
    </source>
</evidence>
<feature type="region of interest" description="Disordered" evidence="4">
    <location>
        <begin position="24"/>
        <end position="84"/>
    </location>
</feature>
<accession>A0A915MAJ2</accession>
<feature type="binding site" evidence="3">
    <location>
        <begin position="428"/>
        <end position="431"/>
    </location>
    <ligand>
        <name>GTP</name>
        <dbReference type="ChEBI" id="CHEBI:37565"/>
    </ligand>
</feature>
<dbReference type="SMART" id="SM00175">
    <property type="entry name" value="RAB"/>
    <property type="match status" value="1"/>
</dbReference>
<dbReference type="PRINTS" id="PR00328">
    <property type="entry name" value="SAR1GTPBP"/>
</dbReference>
<evidence type="ECO:0000313" key="6">
    <source>
        <dbReference type="WBParaSite" id="scaffold3354_cov215.g6491"/>
    </source>
</evidence>
<dbReference type="PANTHER" id="PTHR45732:SF7">
    <property type="entry name" value="ADP-RIBOSYLATION FACTOR-LIKE PROTEIN 8"/>
    <property type="match status" value="1"/>
</dbReference>
<dbReference type="PANTHER" id="PTHR45732">
    <property type="entry name" value="ADP-RIBOSYLATION FACTOR-LIKE PROTEIN 8"/>
    <property type="match status" value="1"/>
</dbReference>
<dbReference type="Pfam" id="PF00025">
    <property type="entry name" value="Arf"/>
    <property type="match status" value="1"/>
</dbReference>
<dbReference type="GO" id="GO:0003924">
    <property type="term" value="F:GTPase activity"/>
    <property type="evidence" value="ECO:0007669"/>
    <property type="project" value="InterPro"/>
</dbReference>
<keyword evidence="1 3" id="KW-0547">Nucleotide-binding</keyword>
<dbReference type="Gene3D" id="3.40.50.300">
    <property type="entry name" value="P-loop containing nucleotide triphosphate hydrolases"/>
    <property type="match status" value="1"/>
</dbReference>
<sequence>MSSIKNQLILKISLPKLTEATPIAEVEELSSPEVEPKSHSPSVSSSDESEESEYSPKHIKTKNIKDNKAQREQPVKVNNEATRKSGTVKEFGTVNKSHSIISDSLDEQRKSMAAMEFDFEEAALQAKAHPGINSGDLVKNIILIGKDEELDGCREGKECKEKKAKSKQNRRYAPRNEEKWEIINKMTDDINAKKGSRIEKYGRKSIGNKKRFEGDVVEEKEGEELNLVKNNNDQGLLNSIHSETIEATPTGHILDQLIIFHPNDGKRSRESQIISQMLLPDGGFHGKVTGDGKIEHRPADDDWVLPEVETQTMTTDRINSSSNSSQSSTPLSIFPAPDFSIIKPGDQVPPQKIIQRLEEERKRIDAVWDLGGQPRFRSAWTRYCRGVDAILFMVDASERFKLQETRQELNQLLASPLLDGMPLLVLGNKADMRGSFDHDELFNELNLEEAGMRRPLGFYLISCKSGLNIENSLQWLMKNAWK</sequence>
<keyword evidence="5" id="KW-1185">Reference proteome</keyword>
<evidence type="ECO:0000256" key="3">
    <source>
        <dbReference type="PIRSR" id="PIRSR606689-1"/>
    </source>
</evidence>
<dbReference type="InterPro" id="IPR027417">
    <property type="entry name" value="P-loop_NTPase"/>
</dbReference>
<dbReference type="SMART" id="SM00177">
    <property type="entry name" value="ARF"/>
    <property type="match status" value="1"/>
</dbReference>
<evidence type="ECO:0000256" key="1">
    <source>
        <dbReference type="ARBA" id="ARBA00022741"/>
    </source>
</evidence>
<protein>
    <submittedName>
        <fullName evidence="6">Uncharacterized protein</fullName>
    </submittedName>
</protein>
<dbReference type="PROSITE" id="PS51417">
    <property type="entry name" value="ARF"/>
    <property type="match status" value="1"/>
</dbReference>
<proteinExistence type="predicted"/>
<reference evidence="6" key="1">
    <citation type="submission" date="2022-11" db="UniProtKB">
        <authorList>
            <consortium name="WormBaseParasite"/>
        </authorList>
    </citation>
    <scope>IDENTIFICATION</scope>
</reference>
<dbReference type="InterPro" id="IPR006689">
    <property type="entry name" value="Small_GTPase_ARF/SAR"/>
</dbReference>
<feature type="compositionally biased region" description="Basic and acidic residues" evidence="4">
    <location>
        <begin position="63"/>
        <end position="74"/>
    </location>
</feature>
<evidence type="ECO:0000256" key="4">
    <source>
        <dbReference type="SAM" id="MobiDB-lite"/>
    </source>
</evidence>
<evidence type="ECO:0000256" key="2">
    <source>
        <dbReference type="ARBA" id="ARBA00023134"/>
    </source>
</evidence>
<name>A0A915MAJ2_MELJA</name>
<keyword evidence="2 3" id="KW-0342">GTP-binding</keyword>
<dbReference type="WBParaSite" id="scaffold3354_cov215.g6491">
    <property type="protein sequence ID" value="scaffold3354_cov215.g6491"/>
    <property type="gene ID" value="scaffold3354_cov215.g6491"/>
</dbReference>
<dbReference type="GO" id="GO:0005525">
    <property type="term" value="F:GTP binding"/>
    <property type="evidence" value="ECO:0007669"/>
    <property type="project" value="UniProtKB-KW"/>
</dbReference>
<feature type="binding site" evidence="3">
    <location>
        <position position="372"/>
    </location>
    <ligand>
        <name>GTP</name>
        <dbReference type="ChEBI" id="CHEBI:37565"/>
    </ligand>
</feature>
<organism evidence="5 6">
    <name type="scientific">Meloidogyne javanica</name>
    <name type="common">Root-knot nematode worm</name>
    <dbReference type="NCBI Taxonomy" id="6303"/>
    <lineage>
        <taxon>Eukaryota</taxon>
        <taxon>Metazoa</taxon>
        <taxon>Ecdysozoa</taxon>
        <taxon>Nematoda</taxon>
        <taxon>Chromadorea</taxon>
        <taxon>Rhabditida</taxon>
        <taxon>Tylenchina</taxon>
        <taxon>Tylenchomorpha</taxon>
        <taxon>Tylenchoidea</taxon>
        <taxon>Meloidogynidae</taxon>
        <taxon>Meloidogyninae</taxon>
        <taxon>Meloidogyne</taxon>
        <taxon>Meloidogyne incognita group</taxon>
    </lineage>
</organism>
<dbReference type="SUPFAM" id="SSF52540">
    <property type="entry name" value="P-loop containing nucleoside triphosphate hydrolases"/>
    <property type="match status" value="1"/>
</dbReference>
<dbReference type="AlphaFoldDB" id="A0A915MAJ2"/>
<feature type="compositionally biased region" description="Low complexity" evidence="4">
    <location>
        <begin position="31"/>
        <end position="46"/>
    </location>
</feature>